<gene>
    <name evidence="1" type="ORF">TAV2_LOCUS22887</name>
</gene>
<evidence type="ECO:0000313" key="2">
    <source>
        <dbReference type="Proteomes" id="UP000836841"/>
    </source>
</evidence>
<keyword evidence="2" id="KW-1185">Reference proteome</keyword>
<evidence type="ECO:0000313" key="1">
    <source>
        <dbReference type="EMBL" id="CAH2079632.1"/>
    </source>
</evidence>
<accession>A0AAU9T9K2</accession>
<protein>
    <submittedName>
        <fullName evidence="1">Uncharacterized protein</fullName>
    </submittedName>
</protein>
<dbReference type="Proteomes" id="UP000836841">
    <property type="component" value="Chromosome 7"/>
</dbReference>
<proteinExistence type="predicted"/>
<dbReference type="InterPro" id="IPR032675">
    <property type="entry name" value="LRR_dom_sf"/>
</dbReference>
<dbReference type="AlphaFoldDB" id="A0AAU9T9K2"/>
<dbReference type="EMBL" id="OU466863">
    <property type="protein sequence ID" value="CAH2079632.1"/>
    <property type="molecule type" value="Genomic_DNA"/>
</dbReference>
<feature type="non-terminal residue" evidence="1">
    <location>
        <position position="75"/>
    </location>
</feature>
<dbReference type="Gene3D" id="3.80.10.10">
    <property type="entry name" value="Ribonuclease Inhibitor"/>
    <property type="match status" value="1"/>
</dbReference>
<organism evidence="1 2">
    <name type="scientific">Thlaspi arvense</name>
    <name type="common">Field penny-cress</name>
    <dbReference type="NCBI Taxonomy" id="13288"/>
    <lineage>
        <taxon>Eukaryota</taxon>
        <taxon>Viridiplantae</taxon>
        <taxon>Streptophyta</taxon>
        <taxon>Embryophyta</taxon>
        <taxon>Tracheophyta</taxon>
        <taxon>Spermatophyta</taxon>
        <taxon>Magnoliopsida</taxon>
        <taxon>eudicotyledons</taxon>
        <taxon>Gunneridae</taxon>
        <taxon>Pentapetalae</taxon>
        <taxon>rosids</taxon>
        <taxon>malvids</taxon>
        <taxon>Brassicales</taxon>
        <taxon>Brassicaceae</taxon>
        <taxon>Thlaspideae</taxon>
        <taxon>Thlaspi</taxon>
    </lineage>
</organism>
<reference evidence="1 2" key="1">
    <citation type="submission" date="2022-03" db="EMBL/GenBank/DDBJ databases">
        <authorList>
            <person name="Nunn A."/>
            <person name="Chopra R."/>
            <person name="Nunn A."/>
            <person name="Contreras Garrido A."/>
        </authorList>
    </citation>
    <scope>NUCLEOTIDE SEQUENCE [LARGE SCALE GENOMIC DNA]</scope>
</reference>
<name>A0AAU9T9K2_THLAR</name>
<sequence length="75" mass="8526">MPQKLRSLNWTFFPMTCLPSKLNPSFRCYEKEINYCSNLVKLPSSIGNAINLKELCLIHCLSLVEFLSSIGNTTN</sequence>